<name>A0ABP4TTA3_9MICO</name>
<evidence type="ECO:0000313" key="2">
    <source>
        <dbReference type="Proteomes" id="UP001501690"/>
    </source>
</evidence>
<organism evidence="1 2">
    <name type="scientific">Microbacterium sediminicola</name>
    <dbReference type="NCBI Taxonomy" id="415210"/>
    <lineage>
        <taxon>Bacteria</taxon>
        <taxon>Bacillati</taxon>
        <taxon>Actinomycetota</taxon>
        <taxon>Actinomycetes</taxon>
        <taxon>Micrococcales</taxon>
        <taxon>Microbacteriaceae</taxon>
        <taxon>Microbacterium</taxon>
    </lineage>
</organism>
<evidence type="ECO:0008006" key="3">
    <source>
        <dbReference type="Google" id="ProtNLM"/>
    </source>
</evidence>
<reference evidence="2" key="1">
    <citation type="journal article" date="2019" name="Int. J. Syst. Evol. Microbiol.">
        <title>The Global Catalogue of Microorganisms (GCM) 10K type strain sequencing project: providing services to taxonomists for standard genome sequencing and annotation.</title>
        <authorList>
            <consortium name="The Broad Institute Genomics Platform"/>
            <consortium name="The Broad Institute Genome Sequencing Center for Infectious Disease"/>
            <person name="Wu L."/>
            <person name="Ma J."/>
        </authorList>
    </citation>
    <scope>NUCLEOTIDE SEQUENCE [LARGE SCALE GENOMIC DNA]</scope>
    <source>
        <strain evidence="2">JCM 15577</strain>
    </source>
</reference>
<protein>
    <recommendedName>
        <fullName evidence="3">ATPase</fullName>
    </recommendedName>
</protein>
<proteinExistence type="predicted"/>
<dbReference type="Proteomes" id="UP001501690">
    <property type="component" value="Unassembled WGS sequence"/>
</dbReference>
<accession>A0ABP4TTA3</accession>
<sequence length="91" mass="9669">MKNLLWFALGLVGGFVAAHFVNKDPRGHEVLAEVDARITQFTDRIADAYHEQESRISGLVSDAREAAADVAAAIAEEAKSADSAGAADEKN</sequence>
<dbReference type="EMBL" id="BAAAPL010000001">
    <property type="protein sequence ID" value="GAA1693334.1"/>
    <property type="molecule type" value="Genomic_DNA"/>
</dbReference>
<keyword evidence="2" id="KW-1185">Reference proteome</keyword>
<dbReference type="RefSeq" id="WP_344069642.1">
    <property type="nucleotide sequence ID" value="NZ_BAAAPL010000001.1"/>
</dbReference>
<evidence type="ECO:0000313" key="1">
    <source>
        <dbReference type="EMBL" id="GAA1693334.1"/>
    </source>
</evidence>
<comment type="caution">
    <text evidence="1">The sequence shown here is derived from an EMBL/GenBank/DDBJ whole genome shotgun (WGS) entry which is preliminary data.</text>
</comment>
<gene>
    <name evidence="1" type="ORF">GCM10009808_08090</name>
</gene>